<proteinExistence type="predicted"/>
<name>X1KFF1_9ZZZZ</name>
<feature type="non-terminal residue" evidence="1">
    <location>
        <position position="58"/>
    </location>
</feature>
<comment type="caution">
    <text evidence="1">The sequence shown here is derived from an EMBL/GenBank/DDBJ whole genome shotgun (WGS) entry which is preliminary data.</text>
</comment>
<dbReference type="AlphaFoldDB" id="X1KFF1"/>
<reference evidence="1" key="1">
    <citation type="journal article" date="2014" name="Front. Microbiol.">
        <title>High frequency of phylogenetically diverse reductive dehalogenase-homologous genes in deep subseafloor sedimentary metagenomes.</title>
        <authorList>
            <person name="Kawai M."/>
            <person name="Futagami T."/>
            <person name="Toyoda A."/>
            <person name="Takaki Y."/>
            <person name="Nishi S."/>
            <person name="Hori S."/>
            <person name="Arai W."/>
            <person name="Tsubouchi T."/>
            <person name="Morono Y."/>
            <person name="Uchiyama I."/>
            <person name="Ito T."/>
            <person name="Fujiyama A."/>
            <person name="Inagaki F."/>
            <person name="Takami H."/>
        </authorList>
    </citation>
    <scope>NUCLEOTIDE SEQUENCE</scope>
    <source>
        <strain evidence="1">Expedition CK06-06</strain>
    </source>
</reference>
<evidence type="ECO:0000313" key="1">
    <source>
        <dbReference type="EMBL" id="GAH80793.1"/>
    </source>
</evidence>
<protein>
    <submittedName>
        <fullName evidence="1">Uncharacterized protein</fullName>
    </submittedName>
</protein>
<organism evidence="1">
    <name type="scientific">marine sediment metagenome</name>
    <dbReference type="NCBI Taxonomy" id="412755"/>
    <lineage>
        <taxon>unclassified sequences</taxon>
        <taxon>metagenomes</taxon>
        <taxon>ecological metagenomes</taxon>
    </lineage>
</organism>
<dbReference type="EMBL" id="BARU01038091">
    <property type="protein sequence ID" value="GAH80793.1"/>
    <property type="molecule type" value="Genomic_DNA"/>
</dbReference>
<sequence>MSCWYCHWGWAKPVAEIYTAALAALDGDSSLLEYGPSHIVWADENWDWAERSLENFEK</sequence>
<accession>X1KFF1</accession>
<gene>
    <name evidence="1" type="ORF">S03H2_59248</name>
</gene>